<keyword evidence="2" id="KW-1185">Reference proteome</keyword>
<evidence type="ECO:0000313" key="2">
    <source>
        <dbReference type="Proteomes" id="UP000049855"/>
    </source>
</evidence>
<dbReference type="EMBL" id="CTRP01000002">
    <property type="protein sequence ID" value="CQR70198.1"/>
    <property type="molecule type" value="Genomic_DNA"/>
</dbReference>
<evidence type="ECO:0000313" key="1">
    <source>
        <dbReference type="EMBL" id="CQR70198.1"/>
    </source>
</evidence>
<dbReference type="Proteomes" id="UP000049855">
    <property type="component" value="Unassembled WGS sequence"/>
</dbReference>
<accession>A0A0U1KRZ7</accession>
<gene>
    <name evidence="1" type="ORF">SpAn4DRAFT_4710</name>
</gene>
<name>A0A0U1KRZ7_9FIRM</name>
<sequence>MNKPGSTGNRIPTVPLDTLTFGCTYAKDKWTTNLLGATNAKILSTLSISFLPKISRTGNPVRLGILYGADERNRSLVASF</sequence>
<proteinExistence type="predicted"/>
<organism evidence="1 2">
    <name type="scientific">Sporomusa ovata</name>
    <dbReference type="NCBI Taxonomy" id="2378"/>
    <lineage>
        <taxon>Bacteria</taxon>
        <taxon>Bacillati</taxon>
        <taxon>Bacillota</taxon>
        <taxon>Negativicutes</taxon>
        <taxon>Selenomonadales</taxon>
        <taxon>Sporomusaceae</taxon>
        <taxon>Sporomusa</taxon>
    </lineage>
</organism>
<protein>
    <submittedName>
        <fullName evidence="1">Uncharacterized protein</fullName>
    </submittedName>
</protein>
<dbReference type="AlphaFoldDB" id="A0A0U1KRZ7"/>
<reference evidence="2" key="1">
    <citation type="submission" date="2015-03" db="EMBL/GenBank/DDBJ databases">
        <authorList>
            <person name="Nijsse Bart"/>
        </authorList>
    </citation>
    <scope>NUCLEOTIDE SEQUENCE [LARGE SCALE GENOMIC DNA]</scope>
</reference>